<accession>A0A381DHS7</accession>
<evidence type="ECO:0000313" key="6">
    <source>
        <dbReference type="Proteomes" id="UP000254920"/>
    </source>
</evidence>
<dbReference type="GO" id="GO:0034755">
    <property type="term" value="P:iron ion transmembrane transport"/>
    <property type="evidence" value="ECO:0007669"/>
    <property type="project" value="TreeGrafter"/>
</dbReference>
<evidence type="ECO:0000256" key="4">
    <source>
        <dbReference type="ARBA" id="ARBA00023136"/>
    </source>
</evidence>
<dbReference type="GO" id="GO:0005384">
    <property type="term" value="F:manganese ion transmembrane transporter activity"/>
    <property type="evidence" value="ECO:0007669"/>
    <property type="project" value="TreeGrafter"/>
</dbReference>
<dbReference type="Pfam" id="PF01566">
    <property type="entry name" value="Nramp"/>
    <property type="match status" value="1"/>
</dbReference>
<evidence type="ECO:0000313" key="5">
    <source>
        <dbReference type="EMBL" id="SUX10179.1"/>
    </source>
</evidence>
<keyword evidence="2" id="KW-0812">Transmembrane</keyword>
<dbReference type="GO" id="GO:0005886">
    <property type="term" value="C:plasma membrane"/>
    <property type="evidence" value="ECO:0007669"/>
    <property type="project" value="TreeGrafter"/>
</dbReference>
<keyword evidence="6" id="KW-1185">Reference proteome</keyword>
<dbReference type="AlphaFoldDB" id="A0A381DHS7"/>
<evidence type="ECO:0000256" key="2">
    <source>
        <dbReference type="ARBA" id="ARBA00022692"/>
    </source>
</evidence>
<keyword evidence="3" id="KW-1133">Transmembrane helix</keyword>
<dbReference type="RefSeq" id="WP_115616021.1">
    <property type="nucleotide sequence ID" value="NZ_UFVD01000001.1"/>
</dbReference>
<dbReference type="OrthoDB" id="141480at2"/>
<evidence type="ECO:0000256" key="1">
    <source>
        <dbReference type="ARBA" id="ARBA00004141"/>
    </source>
</evidence>
<evidence type="ECO:0000256" key="3">
    <source>
        <dbReference type="ARBA" id="ARBA00022989"/>
    </source>
</evidence>
<dbReference type="STRING" id="32024.GCA_000788295_00380"/>
<dbReference type="Proteomes" id="UP000254920">
    <property type="component" value="Unassembled WGS sequence"/>
</dbReference>
<organism evidence="5 6">
    <name type="scientific">Campylobacter sputorum subsp. sputorum</name>
    <dbReference type="NCBI Taxonomy" id="32024"/>
    <lineage>
        <taxon>Bacteria</taxon>
        <taxon>Pseudomonadati</taxon>
        <taxon>Campylobacterota</taxon>
        <taxon>Epsilonproteobacteria</taxon>
        <taxon>Campylobacterales</taxon>
        <taxon>Campylobacteraceae</taxon>
        <taxon>Campylobacter</taxon>
    </lineage>
</organism>
<sequence>MSSVIVKNGSLSVLIGAAFLMATSSVGPGFMTQTAKFTEDFGPSFGFIILISIIISFVAQINIWRIITMSKLRGQDIANKVFPGLGYVISILVAAGGFAFNIGNIGGAAIGIKAMTNIDITTSSALAGIFGILVFSFPRAKNAMDNFAKIFGALMIILIAYVAIITQPPVVEAMKQTIVPDKISVIAIITLAGGTVGGYITFAGGHRLIDAGICGTKHLKDVNLAATLGIVVDLAVRVLLFLAVLGVVSKGLMLDPKDPAGSAFRHASGNIGYLIFGAVFFMAAITSVVGAAYTSVSFLKTLFKFVEKYERFTIIAFIVASTLMLIFIGKPAKMLVLVGALNGLILPITLGAMLFAVDKKEIMNEYVHPKYLTVLGWIVVAITAYLGIISLSSLNKLWM</sequence>
<name>A0A381DHS7_9BACT</name>
<protein>
    <submittedName>
        <fullName evidence="5">Manganese transport protein MntH</fullName>
    </submittedName>
</protein>
<proteinExistence type="predicted"/>
<dbReference type="EMBL" id="UFVD01000001">
    <property type="protein sequence ID" value="SUX10179.1"/>
    <property type="molecule type" value="Genomic_DNA"/>
</dbReference>
<gene>
    <name evidence="5" type="ORF">NCTC12475_00390</name>
</gene>
<dbReference type="PANTHER" id="PTHR11706:SF2">
    <property type="entry name" value="TRANSPORTER PROTEIN"/>
    <property type="match status" value="1"/>
</dbReference>
<keyword evidence="4" id="KW-0472">Membrane</keyword>
<reference evidence="5 6" key="1">
    <citation type="submission" date="2018-06" db="EMBL/GenBank/DDBJ databases">
        <authorList>
            <consortium name="Pathogen Informatics"/>
            <person name="Doyle S."/>
        </authorList>
    </citation>
    <scope>NUCLEOTIDE SEQUENCE [LARGE SCALE GENOMIC DNA]</scope>
    <source>
        <strain evidence="5 6">NCTC12475</strain>
    </source>
</reference>
<dbReference type="PANTHER" id="PTHR11706">
    <property type="entry name" value="SOLUTE CARRIER PROTEIN FAMILY 11 MEMBER"/>
    <property type="match status" value="1"/>
</dbReference>
<dbReference type="InterPro" id="IPR001046">
    <property type="entry name" value="NRAMP_fam"/>
</dbReference>
<comment type="subcellular location">
    <subcellularLocation>
        <location evidence="1">Membrane</location>
        <topology evidence="1">Multi-pass membrane protein</topology>
    </subcellularLocation>
</comment>
<dbReference type="GO" id="GO:0015086">
    <property type="term" value="F:cadmium ion transmembrane transporter activity"/>
    <property type="evidence" value="ECO:0007669"/>
    <property type="project" value="TreeGrafter"/>
</dbReference>